<dbReference type="OrthoDB" id="275278at2759"/>
<comment type="caution">
    <text evidence="2">The sequence shown here is derived from an EMBL/GenBank/DDBJ whole genome shotgun (WGS) entry which is preliminary data.</text>
</comment>
<sequence>MKDAGHIHHVEFLGNEEQLELLEEIKHARALVITIVFQDGSSQLNAKKESTSSVKGIIILIKKPTEPVSDTSNMNDLCNDKYIFIASADDTLWKKTEYFGW</sequence>
<organism evidence="2 3">
    <name type="scientific">Hymenochirus boettgeri</name>
    <name type="common">Congo dwarf clawed frog</name>
    <dbReference type="NCBI Taxonomy" id="247094"/>
    <lineage>
        <taxon>Eukaryota</taxon>
        <taxon>Metazoa</taxon>
        <taxon>Chordata</taxon>
        <taxon>Craniata</taxon>
        <taxon>Vertebrata</taxon>
        <taxon>Euteleostomi</taxon>
        <taxon>Amphibia</taxon>
        <taxon>Batrachia</taxon>
        <taxon>Anura</taxon>
        <taxon>Pipoidea</taxon>
        <taxon>Pipidae</taxon>
        <taxon>Pipinae</taxon>
        <taxon>Hymenochirus</taxon>
    </lineage>
</organism>
<accession>A0A8T2K7C2</accession>
<dbReference type="Pfam" id="PF18049">
    <property type="entry name" value="DNA_pol_P_Exo"/>
    <property type="match status" value="1"/>
</dbReference>
<dbReference type="AlphaFoldDB" id="A0A8T2K7C2"/>
<protein>
    <recommendedName>
        <fullName evidence="1">DNA polymerase nu pseudo-exo domain-containing protein</fullName>
    </recommendedName>
</protein>
<gene>
    <name evidence="2" type="ORF">GDO86_000146</name>
</gene>
<dbReference type="InterPro" id="IPR040940">
    <property type="entry name" value="DNA_pol_P_Exo"/>
</dbReference>
<dbReference type="Proteomes" id="UP000812440">
    <property type="component" value="Chromosome 1"/>
</dbReference>
<reference evidence="2" key="1">
    <citation type="thesis" date="2020" institute="ProQuest LLC" country="789 East Eisenhower Parkway, Ann Arbor, MI, USA">
        <title>Comparative Genomics and Chromosome Evolution.</title>
        <authorList>
            <person name="Mudd A.B."/>
        </authorList>
    </citation>
    <scope>NUCLEOTIDE SEQUENCE</scope>
    <source>
        <strain evidence="2">Female2</strain>
        <tissue evidence="2">Blood</tissue>
    </source>
</reference>
<name>A0A8T2K7C2_9PIPI</name>
<evidence type="ECO:0000259" key="1">
    <source>
        <dbReference type="Pfam" id="PF18049"/>
    </source>
</evidence>
<evidence type="ECO:0000313" key="3">
    <source>
        <dbReference type="Proteomes" id="UP000812440"/>
    </source>
</evidence>
<proteinExistence type="predicted"/>
<keyword evidence="3" id="KW-1185">Reference proteome</keyword>
<feature type="domain" description="DNA polymerase nu pseudo-exo" evidence="1">
    <location>
        <begin position="10"/>
        <end position="96"/>
    </location>
</feature>
<dbReference type="EMBL" id="JAACNH010000001">
    <property type="protein sequence ID" value="KAG8453405.1"/>
    <property type="molecule type" value="Genomic_DNA"/>
</dbReference>
<evidence type="ECO:0000313" key="2">
    <source>
        <dbReference type="EMBL" id="KAG8453405.1"/>
    </source>
</evidence>